<comment type="similarity">
    <text evidence="2">Belongs to the LysR transcriptional regulatory family.</text>
</comment>
<keyword evidence="10" id="KW-1185">Reference proteome</keyword>
<dbReference type="GO" id="GO:0003700">
    <property type="term" value="F:DNA-binding transcription factor activity"/>
    <property type="evidence" value="ECO:0007669"/>
    <property type="project" value="InterPro"/>
</dbReference>
<dbReference type="SUPFAM" id="SSF53850">
    <property type="entry name" value="Periplasmic binding protein-like II"/>
    <property type="match status" value="2"/>
</dbReference>
<dbReference type="InterPro" id="IPR036390">
    <property type="entry name" value="WH_DNA-bd_sf"/>
</dbReference>
<keyword evidence="6" id="KW-0804">Transcription</keyword>
<accession>A0AAV1HV26</accession>
<evidence type="ECO:0000256" key="7">
    <source>
        <dbReference type="SAM" id="MobiDB-lite"/>
    </source>
</evidence>
<evidence type="ECO:0000256" key="6">
    <source>
        <dbReference type="ARBA" id="ARBA00023163"/>
    </source>
</evidence>
<comment type="function">
    <text evidence="1">Trans-acting transcriptional regulator of RuBisCO genes (rbcL and rbcS) expression.</text>
</comment>
<organism evidence="9 10">
    <name type="scientific">Coccomyxa viridis</name>
    <dbReference type="NCBI Taxonomy" id="1274662"/>
    <lineage>
        <taxon>Eukaryota</taxon>
        <taxon>Viridiplantae</taxon>
        <taxon>Chlorophyta</taxon>
        <taxon>core chlorophytes</taxon>
        <taxon>Trebouxiophyceae</taxon>
        <taxon>Trebouxiophyceae incertae sedis</taxon>
        <taxon>Coccomyxaceae</taxon>
        <taxon>Coccomyxa</taxon>
    </lineage>
</organism>
<keyword evidence="5" id="KW-0238">DNA-binding</keyword>
<keyword evidence="4" id="KW-0805">Transcription regulation</keyword>
<sequence length="761" mass="81469">MWSKRTHVTPLHIGSRSFTADGTSNFIFPFTLQQLIVLRTLALSQTLEEAAAAVAMSESNIRATLGKLEKDLDVELLQAQDGKKAWASSVQLTDAGQLLLRYAERLLALSTDAITATRDVQEVRTGSIYLAASQTTGVYLLPRLIERYKKSHPEVLVHLLVENTRRCCAAVARGEVNLAIVGGDIPRELEHLIQVRPYQEDEVVLIVGSQHRFASRTHIDKDELLGLSFVSLHRSSTVQGIKNTLVGHGVDWKALKVVMEVNSVEAIKSAVEANLGAAFVSAAAVAKEKELGNLAVLRIQDIPLSRTLQVVTDPARYCSKAAMALIREMFGLSVTLVSQGCLLPLEEDPASRPASFHSDVLHSSSNGHVESQSLDPGSSFQSGDSAGDFDSSYEPILGQRSGPCGLSATASDKIPFTLSQLIVFRTVALTGNGSAAALALSVSKPAISKSLSVLEQAFGGALTVRPYGRPANGAALGTATWLTEAGQALLPLCNNILEVAAEAVRAVSDLRQAHTGRVMLAASQTVGTYVMPRLLAAFQIRNPGVAVHLMVEQSRRACSAVANGEADCAIIGGDVPDELAHVLKVTPYASDELVLIVPRHHELAKRSSIAVGELQSLSLVSLNQGSSVQMVQEKILRQHGIKWHQLKITMEFNSVEAIKGAVQYGLGAAFISSAAITKELDLGLFKRIDISGVRLNRTLSLVSSPTREPSFAAQKFMLDVFLAMPGLRATGDALPLLFRNAASAPRPWEARPDSSAPGPPS</sequence>
<dbReference type="EMBL" id="CAUYUE010000001">
    <property type="protein sequence ID" value="CAK0737405.1"/>
    <property type="molecule type" value="Genomic_DNA"/>
</dbReference>
<evidence type="ECO:0000259" key="8">
    <source>
        <dbReference type="PROSITE" id="PS50931"/>
    </source>
</evidence>
<dbReference type="InterPro" id="IPR005119">
    <property type="entry name" value="LysR_subst-bd"/>
</dbReference>
<evidence type="ECO:0000313" key="10">
    <source>
        <dbReference type="Proteomes" id="UP001314263"/>
    </source>
</evidence>
<reference evidence="9 10" key="1">
    <citation type="submission" date="2023-10" db="EMBL/GenBank/DDBJ databases">
        <authorList>
            <person name="Maclean D."/>
            <person name="Macfadyen A."/>
        </authorList>
    </citation>
    <scope>NUCLEOTIDE SEQUENCE [LARGE SCALE GENOMIC DNA]</scope>
</reference>
<dbReference type="PANTHER" id="PTHR30126:SF39">
    <property type="entry name" value="HTH-TYPE TRANSCRIPTIONAL REGULATOR CYSL"/>
    <property type="match status" value="1"/>
</dbReference>
<feature type="compositionally biased region" description="Polar residues" evidence="7">
    <location>
        <begin position="361"/>
        <end position="384"/>
    </location>
</feature>
<evidence type="ECO:0000256" key="3">
    <source>
        <dbReference type="ARBA" id="ARBA00018907"/>
    </source>
</evidence>
<dbReference type="GO" id="GO:0000976">
    <property type="term" value="F:transcription cis-regulatory region binding"/>
    <property type="evidence" value="ECO:0007669"/>
    <property type="project" value="TreeGrafter"/>
</dbReference>
<evidence type="ECO:0000256" key="2">
    <source>
        <dbReference type="ARBA" id="ARBA00009437"/>
    </source>
</evidence>
<dbReference type="InterPro" id="IPR036388">
    <property type="entry name" value="WH-like_DNA-bd_sf"/>
</dbReference>
<evidence type="ECO:0000256" key="1">
    <source>
        <dbReference type="ARBA" id="ARBA00003782"/>
    </source>
</evidence>
<proteinExistence type="inferred from homology"/>
<dbReference type="Pfam" id="PF03466">
    <property type="entry name" value="LysR_substrate"/>
    <property type="match status" value="2"/>
</dbReference>
<dbReference type="AlphaFoldDB" id="A0AAV1HV26"/>
<dbReference type="SUPFAM" id="SSF46785">
    <property type="entry name" value="Winged helix' DNA-binding domain"/>
    <property type="match status" value="2"/>
</dbReference>
<gene>
    <name evidence="9" type="ORF">CVIRNUC_000907</name>
</gene>
<dbReference type="InterPro" id="IPR000847">
    <property type="entry name" value="LysR_HTH_N"/>
</dbReference>
<evidence type="ECO:0000313" key="9">
    <source>
        <dbReference type="EMBL" id="CAK0737405.1"/>
    </source>
</evidence>
<evidence type="ECO:0000256" key="4">
    <source>
        <dbReference type="ARBA" id="ARBA00023015"/>
    </source>
</evidence>
<protein>
    <recommendedName>
        <fullName evidence="3">Probable RuBisCO transcriptional regulator</fullName>
    </recommendedName>
</protein>
<feature type="domain" description="HTH lysR-type" evidence="8">
    <location>
        <begin position="30"/>
        <end position="93"/>
    </location>
</feature>
<name>A0AAV1HV26_9CHLO</name>
<dbReference type="PANTHER" id="PTHR30126">
    <property type="entry name" value="HTH-TYPE TRANSCRIPTIONAL REGULATOR"/>
    <property type="match status" value="1"/>
</dbReference>
<feature type="domain" description="HTH lysR-type" evidence="8">
    <location>
        <begin position="416"/>
        <end position="462"/>
    </location>
</feature>
<dbReference type="Pfam" id="PF00126">
    <property type="entry name" value="HTH_1"/>
    <property type="match status" value="2"/>
</dbReference>
<dbReference type="Proteomes" id="UP001314263">
    <property type="component" value="Unassembled WGS sequence"/>
</dbReference>
<feature type="region of interest" description="Disordered" evidence="7">
    <location>
        <begin position="354"/>
        <end position="385"/>
    </location>
</feature>
<evidence type="ECO:0000256" key="5">
    <source>
        <dbReference type="ARBA" id="ARBA00023125"/>
    </source>
</evidence>
<dbReference type="PROSITE" id="PS50931">
    <property type="entry name" value="HTH_LYSR"/>
    <property type="match status" value="2"/>
</dbReference>
<dbReference type="Gene3D" id="3.40.190.290">
    <property type="match status" value="2"/>
</dbReference>
<dbReference type="Gene3D" id="1.10.10.10">
    <property type="entry name" value="Winged helix-like DNA-binding domain superfamily/Winged helix DNA-binding domain"/>
    <property type="match status" value="2"/>
</dbReference>
<comment type="caution">
    <text evidence="9">The sequence shown here is derived from an EMBL/GenBank/DDBJ whole genome shotgun (WGS) entry which is preliminary data.</text>
</comment>